<dbReference type="OrthoDB" id="9802263at2"/>
<dbReference type="Proteomes" id="UP000241444">
    <property type="component" value="Unassembled WGS sequence"/>
</dbReference>
<dbReference type="InterPro" id="IPR037923">
    <property type="entry name" value="HTH-like"/>
</dbReference>
<dbReference type="EMBL" id="PGGO01000016">
    <property type="protein sequence ID" value="PSH65769.1"/>
    <property type="molecule type" value="Genomic_DNA"/>
</dbReference>
<keyword evidence="2" id="KW-0238">DNA-binding</keyword>
<dbReference type="SUPFAM" id="SSF51215">
    <property type="entry name" value="Regulatory protein AraC"/>
    <property type="match status" value="1"/>
</dbReference>
<comment type="caution">
    <text evidence="6">The sequence shown here is derived from an EMBL/GenBank/DDBJ whole genome shotgun (WGS) entry which is preliminary data.</text>
</comment>
<keyword evidence="4" id="KW-0804">Transcription</keyword>
<keyword evidence="1" id="KW-0805">Transcription regulation</keyword>
<dbReference type="Pfam" id="PF12833">
    <property type="entry name" value="HTH_18"/>
    <property type="match status" value="1"/>
</dbReference>
<dbReference type="Gene3D" id="1.10.10.60">
    <property type="entry name" value="Homeodomain-like"/>
    <property type="match status" value="2"/>
</dbReference>
<keyword evidence="3" id="KW-0010">Activator</keyword>
<evidence type="ECO:0000313" key="7">
    <source>
        <dbReference type="Proteomes" id="UP000241444"/>
    </source>
</evidence>
<dbReference type="PROSITE" id="PS01124">
    <property type="entry name" value="HTH_ARAC_FAMILY_2"/>
    <property type="match status" value="1"/>
</dbReference>
<evidence type="ECO:0000259" key="5">
    <source>
        <dbReference type="PROSITE" id="PS01124"/>
    </source>
</evidence>
<accession>A0A2P7BH58</accession>
<evidence type="ECO:0000256" key="1">
    <source>
        <dbReference type="ARBA" id="ARBA00023015"/>
    </source>
</evidence>
<evidence type="ECO:0000256" key="3">
    <source>
        <dbReference type="ARBA" id="ARBA00023159"/>
    </source>
</evidence>
<dbReference type="InterPro" id="IPR018060">
    <property type="entry name" value="HTH_AraC"/>
</dbReference>
<dbReference type="Pfam" id="PF12852">
    <property type="entry name" value="Cupin_6"/>
    <property type="match status" value="1"/>
</dbReference>
<dbReference type="GO" id="GO:0003700">
    <property type="term" value="F:DNA-binding transcription factor activity"/>
    <property type="evidence" value="ECO:0007669"/>
    <property type="project" value="InterPro"/>
</dbReference>
<dbReference type="SUPFAM" id="SSF46689">
    <property type="entry name" value="Homeodomain-like"/>
    <property type="match status" value="2"/>
</dbReference>
<proteinExistence type="predicted"/>
<keyword evidence="7" id="KW-1185">Reference proteome</keyword>
<dbReference type="InterPro" id="IPR032783">
    <property type="entry name" value="AraC_lig"/>
</dbReference>
<dbReference type="PANTHER" id="PTHR46796">
    <property type="entry name" value="HTH-TYPE TRANSCRIPTIONAL ACTIVATOR RHAS-RELATED"/>
    <property type="match status" value="1"/>
</dbReference>
<organism evidence="6 7">
    <name type="scientific">Phyllobacterium brassicacearum</name>
    <dbReference type="NCBI Taxonomy" id="314235"/>
    <lineage>
        <taxon>Bacteria</taxon>
        <taxon>Pseudomonadati</taxon>
        <taxon>Pseudomonadota</taxon>
        <taxon>Alphaproteobacteria</taxon>
        <taxon>Hyphomicrobiales</taxon>
        <taxon>Phyllobacteriaceae</taxon>
        <taxon>Phyllobacterium</taxon>
    </lineage>
</organism>
<evidence type="ECO:0000256" key="2">
    <source>
        <dbReference type="ARBA" id="ARBA00023125"/>
    </source>
</evidence>
<protein>
    <submittedName>
        <fullName evidence="6">AraC family transcriptional regulator</fullName>
    </submittedName>
</protein>
<dbReference type="InterPro" id="IPR018062">
    <property type="entry name" value="HTH_AraC-typ_CS"/>
</dbReference>
<reference evidence="7" key="1">
    <citation type="submission" date="2017-11" db="EMBL/GenBank/DDBJ databases">
        <authorList>
            <person name="Kuznetsova I."/>
            <person name="Sazanova A."/>
            <person name="Chirak E."/>
            <person name="Safronova V."/>
            <person name="Willems A."/>
        </authorList>
    </citation>
    <scope>NUCLEOTIDE SEQUENCE [LARGE SCALE GENOMIC DNA]</scope>
    <source>
        <strain evidence="7">STM 196</strain>
    </source>
</reference>
<evidence type="ECO:0000313" key="6">
    <source>
        <dbReference type="EMBL" id="PSH65769.1"/>
    </source>
</evidence>
<evidence type="ECO:0000256" key="4">
    <source>
        <dbReference type="ARBA" id="ARBA00023163"/>
    </source>
</evidence>
<dbReference type="InterPro" id="IPR009057">
    <property type="entry name" value="Homeodomain-like_sf"/>
</dbReference>
<name>A0A2P7BH58_9HYPH</name>
<dbReference type="InterPro" id="IPR050204">
    <property type="entry name" value="AraC_XylS_family_regulators"/>
</dbReference>
<dbReference type="GO" id="GO:0043565">
    <property type="term" value="F:sequence-specific DNA binding"/>
    <property type="evidence" value="ECO:0007669"/>
    <property type="project" value="InterPro"/>
</dbReference>
<gene>
    <name evidence="6" type="ORF">CU102_19320</name>
</gene>
<dbReference type="PROSITE" id="PS00041">
    <property type="entry name" value="HTH_ARAC_FAMILY_1"/>
    <property type="match status" value="1"/>
</dbReference>
<dbReference type="AlphaFoldDB" id="A0A2P7BH58"/>
<sequence length="361" mass="38875">MLCLRAESGWKGGCVEQRSPLACRTLGIYIGQMLDHSSRPSSPPHIPMDALSEVLQDFRLSGVNYGRCELRHPWSIAFPQQPLLRFHFASQGPCWIHTEVQGWQELHAGDLVLLPQGIAHRLASAPDVMGDSLKGCQVTKLGSNVCEVVREGTGATSTLFCGSMALGACALNPLITLMPPIIKGCDVAVNDPIVSPLLAAMTAEAAQPQMGSATILSRMADLLTARLIRCWVNCTGAPTTGWLAAIRDPHIGRALAAMHRDPGHNWTLESLAGLAGQSRSIFAERFSAVLGEGAARYLARLRMQLARELLGQSGMSVAEVATRLGYESEASFARAFKRITSVSPGVVRRTISGRTDMDFGF</sequence>
<feature type="domain" description="HTH araC/xylS-type" evidence="5">
    <location>
        <begin position="252"/>
        <end position="350"/>
    </location>
</feature>
<dbReference type="PANTHER" id="PTHR46796:SF7">
    <property type="entry name" value="ARAC FAMILY TRANSCRIPTIONAL REGULATOR"/>
    <property type="match status" value="1"/>
</dbReference>
<dbReference type="SMART" id="SM00342">
    <property type="entry name" value="HTH_ARAC"/>
    <property type="match status" value="1"/>
</dbReference>